<protein>
    <submittedName>
        <fullName evidence="2">Glycosyl transferases group 1</fullName>
    </submittedName>
</protein>
<dbReference type="Proteomes" id="UP000000447">
    <property type="component" value="Chromosome"/>
</dbReference>
<reference evidence="2 3" key="1">
    <citation type="journal article" date="2009" name="PLoS ONE">
        <title>Complete genome sequence of the aerobic CO-oxidizing thermophile Thermomicrobium roseum.</title>
        <authorList>
            <person name="Wu D."/>
            <person name="Raymond J."/>
            <person name="Wu M."/>
            <person name="Chatterji S."/>
            <person name="Ren Q."/>
            <person name="Graham J.E."/>
            <person name="Bryant D.A."/>
            <person name="Robb F."/>
            <person name="Colman A."/>
            <person name="Tallon L.J."/>
            <person name="Badger J.H."/>
            <person name="Madupu R."/>
            <person name="Ward N.L."/>
            <person name="Eisen J.A."/>
        </authorList>
    </citation>
    <scope>NUCLEOTIDE SEQUENCE [LARGE SCALE GENOMIC DNA]</scope>
    <source>
        <strain evidence="3">ATCC 27502 / DSM 5159 / P-2</strain>
    </source>
</reference>
<proteinExistence type="predicted"/>
<dbReference type="STRING" id="309801.trd_0452"/>
<dbReference type="CDD" id="cd03801">
    <property type="entry name" value="GT4_PimA-like"/>
    <property type="match status" value="1"/>
</dbReference>
<evidence type="ECO:0000313" key="2">
    <source>
        <dbReference type="EMBL" id="ACM05035.1"/>
    </source>
</evidence>
<feature type="domain" description="Glycosyltransferase subfamily 4-like N-terminal" evidence="1">
    <location>
        <begin position="16"/>
        <end position="209"/>
    </location>
</feature>
<accession>B9KYA6</accession>
<organism evidence="2 3">
    <name type="scientific">Thermomicrobium roseum (strain ATCC 27502 / DSM 5159 / P-2)</name>
    <dbReference type="NCBI Taxonomy" id="309801"/>
    <lineage>
        <taxon>Bacteria</taxon>
        <taxon>Pseudomonadati</taxon>
        <taxon>Thermomicrobiota</taxon>
        <taxon>Thermomicrobia</taxon>
        <taxon>Thermomicrobiales</taxon>
        <taxon>Thermomicrobiaceae</taxon>
        <taxon>Thermomicrobium</taxon>
    </lineage>
</organism>
<dbReference type="HOGENOM" id="CLU_028014_0_0_0"/>
<dbReference type="PANTHER" id="PTHR12526:SF600">
    <property type="entry name" value="GLYCOSYL TRANSFERASE GROUP 1"/>
    <property type="match status" value="1"/>
</dbReference>
<dbReference type="Pfam" id="PF13692">
    <property type="entry name" value="Glyco_trans_1_4"/>
    <property type="match status" value="1"/>
</dbReference>
<dbReference type="PANTHER" id="PTHR12526">
    <property type="entry name" value="GLYCOSYLTRANSFERASE"/>
    <property type="match status" value="1"/>
</dbReference>
<dbReference type="GO" id="GO:0016757">
    <property type="term" value="F:glycosyltransferase activity"/>
    <property type="evidence" value="ECO:0007669"/>
    <property type="project" value="TreeGrafter"/>
</dbReference>
<name>B9KYA6_THERP</name>
<dbReference type="Gene3D" id="3.40.50.2000">
    <property type="entry name" value="Glycogen Phosphorylase B"/>
    <property type="match status" value="2"/>
</dbReference>
<dbReference type="InterPro" id="IPR028098">
    <property type="entry name" value="Glyco_trans_4-like_N"/>
</dbReference>
<dbReference type="KEGG" id="tro:trd_0452"/>
<dbReference type="eggNOG" id="COG0438">
    <property type="taxonomic scope" value="Bacteria"/>
</dbReference>
<dbReference type="RefSeq" id="WP_012641856.1">
    <property type="nucleotide sequence ID" value="NC_011959.1"/>
</dbReference>
<dbReference type="EMBL" id="CP001275">
    <property type="protein sequence ID" value="ACM05035.1"/>
    <property type="molecule type" value="Genomic_DNA"/>
</dbReference>
<keyword evidence="2" id="KW-0808">Transferase</keyword>
<gene>
    <name evidence="2" type="ordered locus">trd_0452</name>
</gene>
<dbReference type="Pfam" id="PF13439">
    <property type="entry name" value="Glyco_transf_4"/>
    <property type="match status" value="1"/>
</dbReference>
<dbReference type="SUPFAM" id="SSF53756">
    <property type="entry name" value="UDP-Glycosyltransferase/glycogen phosphorylase"/>
    <property type="match status" value="1"/>
</dbReference>
<keyword evidence="3" id="KW-1185">Reference proteome</keyword>
<dbReference type="CAZy" id="GT4">
    <property type="family name" value="Glycosyltransferase Family 4"/>
</dbReference>
<dbReference type="AlphaFoldDB" id="B9KYA6"/>
<evidence type="ECO:0000313" key="3">
    <source>
        <dbReference type="Proteomes" id="UP000000447"/>
    </source>
</evidence>
<sequence length="401" mass="44474">MRILVVSPVLPYPDRSGGAIRIAQLLRALAREHELTLLASKPARVDPEEARAALDPITLIPVSAGWVIGEGPTTAKRLWQARSLVSSRSALYWILAGPLLDALRRLDWQRFDIVQVEYSLLGLLPFPRSLPLVVDAHNLEYRVLERISQRSGWLRGLWVRRECQRVRREEITAWRQAALCLAVSRVDAEEMRRFAARRVAVIPNGVDVRQTPFLPLDAAEPDHIVFVGNLRYWPNVDGVLWFVRKVWPAVRARIPSARFSIVGYDPPSALGMLSAIEGVRLVGTVPAVTPWLARASVIVVPLLAGSGTRLKILEAFAAGRPVVTTSLGLEGIDAEPGRHVMVADDAASFASAVVDLLASSQRRAALAEAARRLVEQLYDWDRIGEQLRAVYRAFVGEERIG</sequence>
<evidence type="ECO:0000259" key="1">
    <source>
        <dbReference type="Pfam" id="PF13439"/>
    </source>
</evidence>